<evidence type="ECO:0000256" key="1">
    <source>
        <dbReference type="ARBA" id="ARBA00022714"/>
    </source>
</evidence>
<dbReference type="InterPro" id="IPR017941">
    <property type="entry name" value="Rieske_2Fe-2S"/>
</dbReference>
<evidence type="ECO:0000259" key="6">
    <source>
        <dbReference type="PROSITE" id="PS51296"/>
    </source>
</evidence>
<organism evidence="7 8">
    <name type="scientific">Thermomonospora cellulosilytica</name>
    <dbReference type="NCBI Taxonomy" id="1411118"/>
    <lineage>
        <taxon>Bacteria</taxon>
        <taxon>Bacillati</taxon>
        <taxon>Actinomycetota</taxon>
        <taxon>Actinomycetes</taxon>
        <taxon>Streptosporangiales</taxon>
        <taxon>Thermomonosporaceae</taxon>
        <taxon>Thermomonospora</taxon>
    </lineage>
</organism>
<reference evidence="7 8" key="1">
    <citation type="submission" date="2020-08" db="EMBL/GenBank/DDBJ databases">
        <title>Sequencing the genomes of 1000 actinobacteria strains.</title>
        <authorList>
            <person name="Klenk H.-P."/>
        </authorList>
    </citation>
    <scope>NUCLEOTIDE SEQUENCE [LARGE SCALE GENOMIC DNA]</scope>
    <source>
        <strain evidence="7 8">DSM 45823</strain>
    </source>
</reference>
<dbReference type="EMBL" id="JACJII010000001">
    <property type="protein sequence ID" value="MBA9006194.1"/>
    <property type="molecule type" value="Genomic_DNA"/>
</dbReference>
<keyword evidence="2" id="KW-0479">Metal-binding</keyword>
<dbReference type="RefSeq" id="WP_182707175.1">
    <property type="nucleotide sequence ID" value="NZ_JACJII010000001.1"/>
</dbReference>
<feature type="domain" description="Rieske" evidence="6">
    <location>
        <begin position="75"/>
        <end position="167"/>
    </location>
</feature>
<feature type="compositionally biased region" description="Gly residues" evidence="5">
    <location>
        <begin position="49"/>
        <end position="76"/>
    </location>
</feature>
<proteinExistence type="predicted"/>
<evidence type="ECO:0000313" key="8">
    <source>
        <dbReference type="Proteomes" id="UP000539313"/>
    </source>
</evidence>
<keyword evidence="8" id="KW-1185">Reference proteome</keyword>
<gene>
    <name evidence="7" type="ORF">HNR21_005076</name>
</gene>
<dbReference type="Proteomes" id="UP000539313">
    <property type="component" value="Unassembled WGS sequence"/>
</dbReference>
<accession>A0A7W3RAZ6</accession>
<dbReference type="CDD" id="cd03467">
    <property type="entry name" value="Rieske"/>
    <property type="match status" value="1"/>
</dbReference>
<dbReference type="GO" id="GO:0016705">
    <property type="term" value="F:oxidoreductase activity, acting on paired donors, with incorporation or reduction of molecular oxygen"/>
    <property type="evidence" value="ECO:0007669"/>
    <property type="project" value="UniProtKB-ARBA"/>
</dbReference>
<dbReference type="PROSITE" id="PS51318">
    <property type="entry name" value="TAT"/>
    <property type="match status" value="1"/>
</dbReference>
<dbReference type="InterPro" id="IPR036922">
    <property type="entry name" value="Rieske_2Fe-2S_sf"/>
</dbReference>
<keyword evidence="3" id="KW-0408">Iron</keyword>
<dbReference type="GO" id="GO:0046872">
    <property type="term" value="F:metal ion binding"/>
    <property type="evidence" value="ECO:0007669"/>
    <property type="project" value="UniProtKB-KW"/>
</dbReference>
<dbReference type="GO" id="GO:0051537">
    <property type="term" value="F:2 iron, 2 sulfur cluster binding"/>
    <property type="evidence" value="ECO:0007669"/>
    <property type="project" value="UniProtKB-KW"/>
</dbReference>
<comment type="caution">
    <text evidence="7">The sequence shown here is derived from an EMBL/GenBank/DDBJ whole genome shotgun (WGS) entry which is preliminary data.</text>
</comment>
<dbReference type="AlphaFoldDB" id="A0A7W3RAZ6"/>
<dbReference type="FunFam" id="2.102.10.10:FF:000016">
    <property type="entry name" value="Nitrite reductase/ring-hydroxylating ferredoxin subunit"/>
    <property type="match status" value="1"/>
</dbReference>
<dbReference type="SUPFAM" id="SSF50022">
    <property type="entry name" value="ISP domain"/>
    <property type="match status" value="1"/>
</dbReference>
<protein>
    <submittedName>
        <fullName evidence="7">Nitrite reductase/ring-hydroxylating ferredoxin subunit</fullName>
    </submittedName>
</protein>
<evidence type="ECO:0000313" key="7">
    <source>
        <dbReference type="EMBL" id="MBA9006194.1"/>
    </source>
</evidence>
<dbReference type="InterPro" id="IPR006311">
    <property type="entry name" value="TAT_signal"/>
</dbReference>
<evidence type="ECO:0000256" key="5">
    <source>
        <dbReference type="SAM" id="MobiDB-lite"/>
    </source>
</evidence>
<dbReference type="GO" id="GO:0004497">
    <property type="term" value="F:monooxygenase activity"/>
    <property type="evidence" value="ECO:0007669"/>
    <property type="project" value="UniProtKB-ARBA"/>
</dbReference>
<dbReference type="Pfam" id="PF00355">
    <property type="entry name" value="Rieske"/>
    <property type="match status" value="1"/>
</dbReference>
<name>A0A7W3RAZ6_9ACTN</name>
<feature type="region of interest" description="Disordered" evidence="5">
    <location>
        <begin position="49"/>
        <end position="85"/>
    </location>
</feature>
<dbReference type="Gene3D" id="2.102.10.10">
    <property type="entry name" value="Rieske [2Fe-2S] iron-sulphur domain"/>
    <property type="match status" value="1"/>
</dbReference>
<evidence type="ECO:0000256" key="3">
    <source>
        <dbReference type="ARBA" id="ARBA00023004"/>
    </source>
</evidence>
<dbReference type="PROSITE" id="PS51296">
    <property type="entry name" value="RIESKE"/>
    <property type="match status" value="1"/>
</dbReference>
<keyword evidence="1" id="KW-0001">2Fe-2S</keyword>
<evidence type="ECO:0000256" key="2">
    <source>
        <dbReference type="ARBA" id="ARBA00022723"/>
    </source>
</evidence>
<sequence length="168" mass="15936">MAQETGPQIDPSDQTAQGNTRRAVLVGAGLLGVAGVAAACGGGEDGGTAGGGTDTGQDTGGGQAGGGSGGGGGGGALAQTSEVPVGGGKVFKDQGVVVTQPTQGEFKAFDVKCTHRGCPVDSVEGGTINCPCHGSKFSITDGSPQGGPAGKPLAAKQVTVEGTSIRLA</sequence>
<evidence type="ECO:0000256" key="4">
    <source>
        <dbReference type="ARBA" id="ARBA00023014"/>
    </source>
</evidence>
<keyword evidence="4" id="KW-0411">Iron-sulfur</keyword>